<dbReference type="EMBL" id="JAPWGM010000002">
    <property type="protein sequence ID" value="MCZ4243545.1"/>
    <property type="molecule type" value="Genomic_DNA"/>
</dbReference>
<evidence type="ECO:0000313" key="3">
    <source>
        <dbReference type="Proteomes" id="UP001144347"/>
    </source>
</evidence>
<evidence type="ECO:0000313" key="2">
    <source>
        <dbReference type="EMBL" id="MCZ4243545.1"/>
    </source>
</evidence>
<dbReference type="PROSITE" id="PS51257">
    <property type="entry name" value="PROKAR_LIPOPROTEIN"/>
    <property type="match status" value="1"/>
</dbReference>
<dbReference type="Proteomes" id="UP001144347">
    <property type="component" value="Unassembled WGS sequence"/>
</dbReference>
<evidence type="ECO:0008006" key="4">
    <source>
        <dbReference type="Google" id="ProtNLM"/>
    </source>
</evidence>
<organism evidence="2 3">
    <name type="scientific">Pedobacter punctiformis</name>
    <dbReference type="NCBI Taxonomy" id="3004097"/>
    <lineage>
        <taxon>Bacteria</taxon>
        <taxon>Pseudomonadati</taxon>
        <taxon>Bacteroidota</taxon>
        <taxon>Sphingobacteriia</taxon>
        <taxon>Sphingobacteriales</taxon>
        <taxon>Sphingobacteriaceae</taxon>
        <taxon>Pedobacter</taxon>
    </lineage>
</organism>
<accession>A0ABT4L6L0</accession>
<sequence>MKKTLKLVSLLFISSLFIFACKKKNNEAPYNPIKGAWVETPQQTYNRKIVFNDNGKFTMYMTNTIDANYLVTLNGTYTAQGENLTVNITEEWVKQSNGTVVKTQLPQQYNLFEKGTFNISNTVLTINYLTYPADAPVKTLAKFNKILAID</sequence>
<gene>
    <name evidence="2" type="ORF">O0955_05950</name>
</gene>
<protein>
    <recommendedName>
        <fullName evidence="4">Lipocalin-like domain-containing protein</fullName>
    </recommendedName>
</protein>
<comment type="caution">
    <text evidence="2">The sequence shown here is derived from an EMBL/GenBank/DDBJ whole genome shotgun (WGS) entry which is preliminary data.</text>
</comment>
<keyword evidence="3" id="KW-1185">Reference proteome</keyword>
<keyword evidence="1" id="KW-0732">Signal</keyword>
<evidence type="ECO:0000256" key="1">
    <source>
        <dbReference type="SAM" id="SignalP"/>
    </source>
</evidence>
<proteinExistence type="predicted"/>
<name>A0ABT4L6L0_9SPHI</name>
<reference evidence="2" key="1">
    <citation type="submission" date="2022-12" db="EMBL/GenBank/DDBJ databases">
        <title>Genome sequence of HCMS5-2.</title>
        <authorList>
            <person name="Woo H."/>
        </authorList>
    </citation>
    <scope>NUCLEOTIDE SEQUENCE</scope>
    <source>
        <strain evidence="2">HCMS5-2</strain>
    </source>
</reference>
<dbReference type="RefSeq" id="WP_269426625.1">
    <property type="nucleotide sequence ID" value="NZ_JAPWGM010000002.1"/>
</dbReference>
<feature type="signal peptide" evidence="1">
    <location>
        <begin position="1"/>
        <end position="20"/>
    </location>
</feature>
<feature type="chain" id="PRO_5047451735" description="Lipocalin-like domain-containing protein" evidence="1">
    <location>
        <begin position="21"/>
        <end position="150"/>
    </location>
</feature>